<feature type="compositionally biased region" description="Low complexity" evidence="1">
    <location>
        <begin position="1"/>
        <end position="15"/>
    </location>
</feature>
<dbReference type="Proteomes" id="UP001189429">
    <property type="component" value="Unassembled WGS sequence"/>
</dbReference>
<feature type="compositionally biased region" description="Low complexity" evidence="1">
    <location>
        <begin position="38"/>
        <end position="58"/>
    </location>
</feature>
<accession>A0ABN9R7A1</accession>
<feature type="region of interest" description="Disordered" evidence="1">
    <location>
        <begin position="1"/>
        <end position="107"/>
    </location>
</feature>
<proteinExistence type="predicted"/>
<evidence type="ECO:0000313" key="3">
    <source>
        <dbReference type="Proteomes" id="UP001189429"/>
    </source>
</evidence>
<dbReference type="EMBL" id="CAUYUJ010005725">
    <property type="protein sequence ID" value="CAK0814734.1"/>
    <property type="molecule type" value="Genomic_DNA"/>
</dbReference>
<evidence type="ECO:0000313" key="2">
    <source>
        <dbReference type="EMBL" id="CAK0814734.1"/>
    </source>
</evidence>
<comment type="caution">
    <text evidence="2">The sequence shown here is derived from an EMBL/GenBank/DDBJ whole genome shotgun (WGS) entry which is preliminary data.</text>
</comment>
<organism evidence="2 3">
    <name type="scientific">Prorocentrum cordatum</name>
    <dbReference type="NCBI Taxonomy" id="2364126"/>
    <lineage>
        <taxon>Eukaryota</taxon>
        <taxon>Sar</taxon>
        <taxon>Alveolata</taxon>
        <taxon>Dinophyceae</taxon>
        <taxon>Prorocentrales</taxon>
        <taxon>Prorocentraceae</taxon>
        <taxon>Prorocentrum</taxon>
    </lineage>
</organism>
<feature type="compositionally biased region" description="Polar residues" evidence="1">
    <location>
        <begin position="22"/>
        <end position="32"/>
    </location>
</feature>
<feature type="non-terminal residue" evidence="2">
    <location>
        <position position="141"/>
    </location>
</feature>
<keyword evidence="3" id="KW-1185">Reference proteome</keyword>
<reference evidence="2" key="1">
    <citation type="submission" date="2023-10" db="EMBL/GenBank/DDBJ databases">
        <authorList>
            <person name="Chen Y."/>
            <person name="Shah S."/>
            <person name="Dougan E. K."/>
            <person name="Thang M."/>
            <person name="Chan C."/>
        </authorList>
    </citation>
    <scope>NUCLEOTIDE SEQUENCE [LARGE SCALE GENOMIC DNA]</scope>
</reference>
<feature type="compositionally biased region" description="Low complexity" evidence="1">
    <location>
        <begin position="87"/>
        <end position="100"/>
    </location>
</feature>
<protein>
    <submittedName>
        <fullName evidence="2">Uncharacterized protein</fullName>
    </submittedName>
</protein>
<gene>
    <name evidence="2" type="ORF">PCOR1329_LOCUS18252</name>
</gene>
<sequence length="141" mass="13761">MALAAAAGRPRGTAAEIAAPSSRATRSMSTSPEGCPRGAAGALRATTASGSASAGSTAVPSWSGRAGQRRHPASWPPARPRRPAAPSPCSGAGAEPAGNAARRRGHAAAQLAGALPAGRGLLTNLGLRLPLVAASSSSQRL</sequence>
<name>A0ABN9R7A1_9DINO</name>
<feature type="compositionally biased region" description="Pro residues" evidence="1">
    <location>
        <begin position="74"/>
        <end position="86"/>
    </location>
</feature>
<evidence type="ECO:0000256" key="1">
    <source>
        <dbReference type="SAM" id="MobiDB-lite"/>
    </source>
</evidence>